<proteinExistence type="predicted"/>
<dbReference type="PANTHER" id="PTHR12475:SF4">
    <property type="entry name" value="PROTEIN THEM6"/>
    <property type="match status" value="1"/>
</dbReference>
<accession>A0A1N7PDH0</accession>
<sequence>MAALRAGCLTPAATAGNRGHCQGNRMYPYLRMGLELYLARRRPSPDPLAPWVSRHTCLPWDLDPWCELNNGRTLTLFDLGRVPFAHACGMSDALRAGGWGMTVAGTSVRYRRRIRLFDTVTMVTRVLGWDERFVYVDQTMWNGDECTTQAVPRLATTSANGIVPPARLLEKMGVTRDSPALPGWLTAWIDADRQRPWPPEAGAALRG</sequence>
<organism evidence="1 2">
    <name type="scientific">Gemmobacter megaterium</name>
    <dbReference type="NCBI Taxonomy" id="1086013"/>
    <lineage>
        <taxon>Bacteria</taxon>
        <taxon>Pseudomonadati</taxon>
        <taxon>Pseudomonadota</taxon>
        <taxon>Alphaproteobacteria</taxon>
        <taxon>Rhodobacterales</taxon>
        <taxon>Paracoccaceae</taxon>
        <taxon>Gemmobacter</taxon>
    </lineage>
</organism>
<keyword evidence="2" id="KW-1185">Reference proteome</keyword>
<dbReference type="Proteomes" id="UP000186141">
    <property type="component" value="Unassembled WGS sequence"/>
</dbReference>
<dbReference type="EMBL" id="FTOT01000005">
    <property type="protein sequence ID" value="SIT08567.1"/>
    <property type="molecule type" value="Genomic_DNA"/>
</dbReference>
<evidence type="ECO:0000313" key="2">
    <source>
        <dbReference type="Proteomes" id="UP000186141"/>
    </source>
</evidence>
<dbReference type="AlphaFoldDB" id="A0A1N7PDH0"/>
<reference evidence="1 2" key="1">
    <citation type="submission" date="2017-01" db="EMBL/GenBank/DDBJ databases">
        <authorList>
            <person name="Mah S.A."/>
            <person name="Swanson W.J."/>
            <person name="Moy G.W."/>
            <person name="Vacquier V.D."/>
        </authorList>
    </citation>
    <scope>NUCLEOTIDE SEQUENCE [LARGE SCALE GENOMIC DNA]</scope>
    <source>
        <strain evidence="1 2">DSM 26375</strain>
    </source>
</reference>
<dbReference type="PANTHER" id="PTHR12475">
    <property type="match status" value="1"/>
</dbReference>
<dbReference type="STRING" id="1086013.SAMN05421774_105159"/>
<protein>
    <submittedName>
        <fullName evidence="1">Thioesterase-like superfamily protein</fullName>
    </submittedName>
</protein>
<dbReference type="InterPro" id="IPR029069">
    <property type="entry name" value="HotDog_dom_sf"/>
</dbReference>
<dbReference type="CDD" id="cd00586">
    <property type="entry name" value="4HBT"/>
    <property type="match status" value="1"/>
</dbReference>
<dbReference type="Pfam" id="PF13279">
    <property type="entry name" value="4HBT_2"/>
    <property type="match status" value="1"/>
</dbReference>
<dbReference type="SUPFAM" id="SSF54637">
    <property type="entry name" value="Thioesterase/thiol ester dehydrase-isomerase"/>
    <property type="match status" value="1"/>
</dbReference>
<name>A0A1N7PDH0_9RHOB</name>
<gene>
    <name evidence="1" type="ORF">SAMN05421774_105159</name>
</gene>
<dbReference type="Gene3D" id="3.10.129.10">
    <property type="entry name" value="Hotdog Thioesterase"/>
    <property type="match status" value="1"/>
</dbReference>
<evidence type="ECO:0000313" key="1">
    <source>
        <dbReference type="EMBL" id="SIT08567.1"/>
    </source>
</evidence>
<dbReference type="InterPro" id="IPR051490">
    <property type="entry name" value="THEM6_lcsJ_thioesterase"/>
</dbReference>